<comment type="caution">
    <text evidence="1">The sequence shown here is derived from an EMBL/GenBank/DDBJ whole genome shotgun (WGS) entry which is preliminary data.</text>
</comment>
<feature type="non-terminal residue" evidence="1">
    <location>
        <position position="1"/>
    </location>
</feature>
<gene>
    <name evidence="1" type="ORF">S01H1_56460</name>
</gene>
<sequence>VSIMIKIFLKHWIYEVCINTFFSGIISNFKKFSLSGFHAKVGDYFRYIELNGYAHPKAVITSVVLEHMSIEVWDELESIGAAGEIEEAMGGRPDRFTVYEAKVTFKNGDTDIIAFTQYDITGYAK</sequence>
<dbReference type="EMBL" id="BARS01036765">
    <property type="protein sequence ID" value="GAG18645.1"/>
    <property type="molecule type" value="Genomic_DNA"/>
</dbReference>
<reference evidence="1" key="1">
    <citation type="journal article" date="2014" name="Front. Microbiol.">
        <title>High frequency of phylogenetically diverse reductive dehalogenase-homologous genes in deep subseafloor sedimentary metagenomes.</title>
        <authorList>
            <person name="Kawai M."/>
            <person name="Futagami T."/>
            <person name="Toyoda A."/>
            <person name="Takaki Y."/>
            <person name="Nishi S."/>
            <person name="Hori S."/>
            <person name="Arai W."/>
            <person name="Tsubouchi T."/>
            <person name="Morono Y."/>
            <person name="Uchiyama I."/>
            <person name="Ito T."/>
            <person name="Fujiyama A."/>
            <person name="Inagaki F."/>
            <person name="Takami H."/>
        </authorList>
    </citation>
    <scope>NUCLEOTIDE SEQUENCE</scope>
    <source>
        <strain evidence="1">Expedition CK06-06</strain>
    </source>
</reference>
<name>X0VK70_9ZZZZ</name>
<accession>X0VK70</accession>
<proteinExistence type="predicted"/>
<organism evidence="1">
    <name type="scientific">marine sediment metagenome</name>
    <dbReference type="NCBI Taxonomy" id="412755"/>
    <lineage>
        <taxon>unclassified sequences</taxon>
        <taxon>metagenomes</taxon>
        <taxon>ecological metagenomes</taxon>
    </lineage>
</organism>
<evidence type="ECO:0000313" key="1">
    <source>
        <dbReference type="EMBL" id="GAG18645.1"/>
    </source>
</evidence>
<dbReference type="AlphaFoldDB" id="X0VK70"/>
<protein>
    <submittedName>
        <fullName evidence="1">Uncharacterized protein</fullName>
    </submittedName>
</protein>